<evidence type="ECO:0000256" key="1">
    <source>
        <dbReference type="ARBA" id="ARBA00023157"/>
    </source>
</evidence>
<dbReference type="SMART" id="SM00042">
    <property type="entry name" value="CUB"/>
    <property type="match status" value="1"/>
</dbReference>
<evidence type="ECO:0000256" key="3">
    <source>
        <dbReference type="SAM" id="SignalP"/>
    </source>
</evidence>
<dbReference type="Pfam" id="PF00431">
    <property type="entry name" value="CUB"/>
    <property type="match status" value="1"/>
</dbReference>
<accession>A0ABV0X385</accession>
<dbReference type="EMBL" id="JAHRIM010082983">
    <property type="protein sequence ID" value="MEQ2275825.1"/>
    <property type="molecule type" value="Genomic_DNA"/>
</dbReference>
<dbReference type="CDD" id="cd00041">
    <property type="entry name" value="CUB"/>
    <property type="match status" value="1"/>
</dbReference>
<protein>
    <recommendedName>
        <fullName evidence="4">CUB domain-containing protein</fullName>
    </recommendedName>
</protein>
<dbReference type="InterPro" id="IPR035914">
    <property type="entry name" value="Sperma_CUB_dom_sf"/>
</dbReference>
<evidence type="ECO:0000256" key="2">
    <source>
        <dbReference type="PROSITE-ProRule" id="PRU00059"/>
    </source>
</evidence>
<dbReference type="PANTHER" id="PTHR24255">
    <property type="entry name" value="COMPLEMENT COMPONENT 1, S SUBCOMPONENT-RELATED"/>
    <property type="match status" value="1"/>
</dbReference>
<dbReference type="PROSITE" id="PS01180">
    <property type="entry name" value="CUB"/>
    <property type="match status" value="1"/>
</dbReference>
<evidence type="ECO:0000313" key="6">
    <source>
        <dbReference type="Proteomes" id="UP001444071"/>
    </source>
</evidence>
<comment type="caution">
    <text evidence="5">The sequence shown here is derived from an EMBL/GenBank/DDBJ whole genome shotgun (WGS) entry which is preliminary data.</text>
</comment>
<dbReference type="SUPFAM" id="SSF49854">
    <property type="entry name" value="Spermadhesin, CUB domain"/>
    <property type="match status" value="1"/>
</dbReference>
<keyword evidence="1" id="KW-1015">Disulfide bond</keyword>
<evidence type="ECO:0000313" key="5">
    <source>
        <dbReference type="EMBL" id="MEQ2275825.1"/>
    </source>
</evidence>
<feature type="domain" description="CUB" evidence="4">
    <location>
        <begin position="6"/>
        <end position="136"/>
    </location>
</feature>
<sequence length="167" mass="19088">MIRGICAFVLFPVLGVSLSVEMTGLYGSFATPEFPQPYPDNQHIVWNITAPYGHRIKLYFTHFSLEPSNQCEYDHIQVLVEGNETLRFCGDEEKNHESTPRNTVIMSAGNVMSVVFRSDYSNEGRFTGFQAFYTSEGDVKKGDVPRRQIEYRQPKLNVEEVHVEIMA</sequence>
<dbReference type="Proteomes" id="UP001444071">
    <property type="component" value="Unassembled WGS sequence"/>
</dbReference>
<feature type="chain" id="PRO_5045493273" description="CUB domain-containing protein" evidence="3">
    <location>
        <begin position="20"/>
        <end position="167"/>
    </location>
</feature>
<comment type="caution">
    <text evidence="2">Lacks conserved residue(s) required for the propagation of feature annotation.</text>
</comment>
<evidence type="ECO:0000259" key="4">
    <source>
        <dbReference type="PROSITE" id="PS01180"/>
    </source>
</evidence>
<feature type="signal peptide" evidence="3">
    <location>
        <begin position="1"/>
        <end position="19"/>
    </location>
</feature>
<dbReference type="PANTHER" id="PTHR24255:SF10">
    <property type="entry name" value="MANNAN-BINDING LECTIN SERINE PROTEASE 2"/>
    <property type="match status" value="1"/>
</dbReference>
<name>A0ABV0X385_9TELE</name>
<gene>
    <name evidence="5" type="ORF">XENORESO_009348</name>
</gene>
<proteinExistence type="predicted"/>
<keyword evidence="3" id="KW-0732">Signal</keyword>
<keyword evidence="6" id="KW-1185">Reference proteome</keyword>
<dbReference type="Gene3D" id="2.60.120.290">
    <property type="entry name" value="Spermadhesin, CUB domain"/>
    <property type="match status" value="1"/>
</dbReference>
<reference evidence="5 6" key="1">
    <citation type="submission" date="2021-06" db="EMBL/GenBank/DDBJ databases">
        <authorList>
            <person name="Palmer J.M."/>
        </authorList>
    </citation>
    <scope>NUCLEOTIDE SEQUENCE [LARGE SCALE GENOMIC DNA]</scope>
    <source>
        <strain evidence="5 6">XR_2019</strain>
        <tissue evidence="5">Muscle</tissue>
    </source>
</reference>
<organism evidence="5 6">
    <name type="scientific">Xenotaenia resolanae</name>
    <dbReference type="NCBI Taxonomy" id="208358"/>
    <lineage>
        <taxon>Eukaryota</taxon>
        <taxon>Metazoa</taxon>
        <taxon>Chordata</taxon>
        <taxon>Craniata</taxon>
        <taxon>Vertebrata</taxon>
        <taxon>Euteleostomi</taxon>
        <taxon>Actinopterygii</taxon>
        <taxon>Neopterygii</taxon>
        <taxon>Teleostei</taxon>
        <taxon>Neoteleostei</taxon>
        <taxon>Acanthomorphata</taxon>
        <taxon>Ovalentaria</taxon>
        <taxon>Atherinomorphae</taxon>
        <taxon>Cyprinodontiformes</taxon>
        <taxon>Goodeidae</taxon>
        <taxon>Xenotaenia</taxon>
    </lineage>
</organism>
<dbReference type="InterPro" id="IPR000859">
    <property type="entry name" value="CUB_dom"/>
</dbReference>